<feature type="domain" description="C2H2-type" evidence="2">
    <location>
        <begin position="21"/>
        <end position="44"/>
    </location>
</feature>
<name>A0A7M5XHF3_9CNID</name>
<evidence type="ECO:0000313" key="4">
    <source>
        <dbReference type="Proteomes" id="UP000594262"/>
    </source>
</evidence>
<dbReference type="PROSITE" id="PS00028">
    <property type="entry name" value="ZINC_FINGER_C2H2_1"/>
    <property type="match status" value="1"/>
</dbReference>
<reference evidence="3" key="1">
    <citation type="submission" date="2021-01" db="UniProtKB">
        <authorList>
            <consortium name="EnsemblMetazoa"/>
        </authorList>
    </citation>
    <scope>IDENTIFICATION</scope>
</reference>
<accession>A0A7M5XHF3</accession>
<evidence type="ECO:0000313" key="3">
    <source>
        <dbReference type="EnsemblMetazoa" id="CLYHEMP022371.1"/>
    </source>
</evidence>
<feature type="compositionally biased region" description="Acidic residues" evidence="1">
    <location>
        <begin position="81"/>
        <end position="92"/>
    </location>
</feature>
<dbReference type="AlphaFoldDB" id="A0A7M5XHF3"/>
<protein>
    <recommendedName>
        <fullName evidence="2">C2H2-type domain-containing protein</fullName>
    </recommendedName>
</protein>
<sequence>KGLLSHLNLIHGIDKNFTCLCPVEDCFRKFIKYDTLYRHVRKDHKAILGLLKRATVDERETGPNDANNTEHEDNNNNSTASDDDDDEEEFQEEKESNFHQLLELQTRKLILLLKSHKIPQHIIDCTVSTTSALFDTTVNLCMDIVKKQSLDGQEDTYQAICEESNEIINPFTGLNTKYLQDKFLDEIIHLKPVEMSLGKSFRYKRKRNGEKVLQECDDTFAFISVLDTLAEMLSDDNLAKELLKPVKKKDS</sequence>
<dbReference type="InterPro" id="IPR013087">
    <property type="entry name" value="Znf_C2H2_type"/>
</dbReference>
<feature type="compositionally biased region" description="Basic and acidic residues" evidence="1">
    <location>
        <begin position="58"/>
        <end position="74"/>
    </location>
</feature>
<dbReference type="Proteomes" id="UP000594262">
    <property type="component" value="Unplaced"/>
</dbReference>
<feature type="region of interest" description="Disordered" evidence="1">
    <location>
        <begin position="58"/>
        <end position="96"/>
    </location>
</feature>
<proteinExistence type="predicted"/>
<keyword evidence="4" id="KW-1185">Reference proteome</keyword>
<evidence type="ECO:0000259" key="2">
    <source>
        <dbReference type="PROSITE" id="PS00028"/>
    </source>
</evidence>
<dbReference type="EnsemblMetazoa" id="CLYHEMT022371.1">
    <property type="protein sequence ID" value="CLYHEMP022371.1"/>
    <property type="gene ID" value="CLYHEMG022371"/>
</dbReference>
<organism evidence="3 4">
    <name type="scientific">Clytia hemisphaerica</name>
    <dbReference type="NCBI Taxonomy" id="252671"/>
    <lineage>
        <taxon>Eukaryota</taxon>
        <taxon>Metazoa</taxon>
        <taxon>Cnidaria</taxon>
        <taxon>Hydrozoa</taxon>
        <taxon>Hydroidolina</taxon>
        <taxon>Leptothecata</taxon>
        <taxon>Obeliida</taxon>
        <taxon>Clytiidae</taxon>
        <taxon>Clytia</taxon>
    </lineage>
</organism>
<evidence type="ECO:0000256" key="1">
    <source>
        <dbReference type="SAM" id="MobiDB-lite"/>
    </source>
</evidence>